<feature type="domain" description="tRNA/rRNA methyltransferase SpoU type" evidence="4">
    <location>
        <begin position="99"/>
        <end position="238"/>
    </location>
</feature>
<protein>
    <submittedName>
        <fullName evidence="6">TrmH family RNA methyltransferase</fullName>
    </submittedName>
</protein>
<reference evidence="6 7" key="1">
    <citation type="submission" date="2020-08" db="EMBL/GenBank/DDBJ databases">
        <title>Genomic Encyclopedia of Type Strains, Phase IV (KMG-IV): sequencing the most valuable type-strain genomes for metagenomic binning, comparative biology and taxonomic classification.</title>
        <authorList>
            <person name="Goeker M."/>
        </authorList>
    </citation>
    <scope>NUCLEOTIDE SEQUENCE [LARGE SCALE GENOMIC DNA]</scope>
    <source>
        <strain evidence="6 7">DSM 25799</strain>
    </source>
</reference>
<dbReference type="Pfam" id="PF22435">
    <property type="entry name" value="MRM3-like_sub_bind"/>
    <property type="match status" value="1"/>
</dbReference>
<sequence length="244" mass="26983">MIITSVQNQKIKMRAKLHLHKERLRQQCFAVEGRHMVEEADQAGCLQELYIAEGIPNDFSIEPVFCSPAVMKKLSHRQSAADMIGICRFPVLHPKNEKTVVFLQDVQDPGNVGTLIRSAYSFGIDALYLSAGCADPYNPKTLQASQGAIFHLPCIVCDLPAVMAQKQHSGMTLYATALHHRSQALQAIKPKHPCGIVLGNEGQGLPDELIEQCDATVKIEMTAFESLNVAVAGSLMMYEFQYKK</sequence>
<dbReference type="EMBL" id="JACHHK010000003">
    <property type="protein sequence ID" value="MBB5182809.1"/>
    <property type="molecule type" value="Genomic_DNA"/>
</dbReference>
<dbReference type="InterPro" id="IPR029028">
    <property type="entry name" value="Alpha/beta_knot_MTases"/>
</dbReference>
<evidence type="ECO:0000313" key="6">
    <source>
        <dbReference type="EMBL" id="MBB5182809.1"/>
    </source>
</evidence>
<dbReference type="InterPro" id="IPR051259">
    <property type="entry name" value="rRNA_Methyltransferase"/>
</dbReference>
<dbReference type="SUPFAM" id="SSF55315">
    <property type="entry name" value="L30e-like"/>
    <property type="match status" value="1"/>
</dbReference>
<feature type="domain" description="MRM3-like substrate binding" evidence="5">
    <location>
        <begin position="8"/>
        <end position="84"/>
    </location>
</feature>
<organism evidence="6 7">
    <name type="scientific">Catenisphaera adipataccumulans</name>
    <dbReference type="NCBI Taxonomy" id="700500"/>
    <lineage>
        <taxon>Bacteria</taxon>
        <taxon>Bacillati</taxon>
        <taxon>Bacillota</taxon>
        <taxon>Erysipelotrichia</taxon>
        <taxon>Erysipelotrichales</taxon>
        <taxon>Erysipelotrichaceae</taxon>
        <taxon>Catenisphaera</taxon>
    </lineage>
</organism>
<evidence type="ECO:0000259" key="4">
    <source>
        <dbReference type="Pfam" id="PF00588"/>
    </source>
</evidence>
<comment type="caution">
    <text evidence="6">The sequence shown here is derived from an EMBL/GenBank/DDBJ whole genome shotgun (WGS) entry which is preliminary data.</text>
</comment>
<keyword evidence="7" id="KW-1185">Reference proteome</keyword>
<dbReference type="AlphaFoldDB" id="A0A7W8CYN6"/>
<name>A0A7W8CYN6_9FIRM</name>
<dbReference type="InterPro" id="IPR029064">
    <property type="entry name" value="Ribosomal_eL30-like_sf"/>
</dbReference>
<dbReference type="PANTHER" id="PTHR43191">
    <property type="entry name" value="RRNA METHYLTRANSFERASE 3"/>
    <property type="match status" value="1"/>
</dbReference>
<dbReference type="RefSeq" id="WP_183327819.1">
    <property type="nucleotide sequence ID" value="NZ_JACHHK010000003.1"/>
</dbReference>
<accession>A0A7W8CYN6</accession>
<dbReference type="Gene3D" id="3.30.1330.30">
    <property type="match status" value="1"/>
</dbReference>
<dbReference type="GO" id="GO:0003723">
    <property type="term" value="F:RNA binding"/>
    <property type="evidence" value="ECO:0007669"/>
    <property type="project" value="InterPro"/>
</dbReference>
<gene>
    <name evidence="6" type="ORF">HNQ47_000829</name>
</gene>
<dbReference type="InterPro" id="IPR053888">
    <property type="entry name" value="MRM3-like_sub_bind"/>
</dbReference>
<evidence type="ECO:0000256" key="1">
    <source>
        <dbReference type="ARBA" id="ARBA00007228"/>
    </source>
</evidence>
<dbReference type="GO" id="GO:0032259">
    <property type="term" value="P:methylation"/>
    <property type="evidence" value="ECO:0007669"/>
    <property type="project" value="UniProtKB-KW"/>
</dbReference>
<proteinExistence type="inferred from homology"/>
<evidence type="ECO:0000256" key="2">
    <source>
        <dbReference type="ARBA" id="ARBA00022603"/>
    </source>
</evidence>
<keyword evidence="3 6" id="KW-0808">Transferase</keyword>
<dbReference type="InterPro" id="IPR001537">
    <property type="entry name" value="SpoU_MeTrfase"/>
</dbReference>
<dbReference type="InterPro" id="IPR029026">
    <property type="entry name" value="tRNA_m1G_MTases_N"/>
</dbReference>
<dbReference type="Gene3D" id="3.40.1280.10">
    <property type="match status" value="1"/>
</dbReference>
<dbReference type="CDD" id="cd18095">
    <property type="entry name" value="SpoU-like_rRNA-MTase"/>
    <property type="match status" value="1"/>
</dbReference>
<dbReference type="Pfam" id="PF00588">
    <property type="entry name" value="SpoU_methylase"/>
    <property type="match status" value="1"/>
</dbReference>
<evidence type="ECO:0000259" key="5">
    <source>
        <dbReference type="Pfam" id="PF22435"/>
    </source>
</evidence>
<evidence type="ECO:0000313" key="7">
    <source>
        <dbReference type="Proteomes" id="UP000539953"/>
    </source>
</evidence>
<dbReference type="SUPFAM" id="SSF75217">
    <property type="entry name" value="alpha/beta knot"/>
    <property type="match status" value="1"/>
</dbReference>
<dbReference type="GO" id="GO:0006396">
    <property type="term" value="P:RNA processing"/>
    <property type="evidence" value="ECO:0007669"/>
    <property type="project" value="InterPro"/>
</dbReference>
<dbReference type="Proteomes" id="UP000539953">
    <property type="component" value="Unassembled WGS sequence"/>
</dbReference>
<keyword evidence="2 6" id="KW-0489">Methyltransferase</keyword>
<dbReference type="GO" id="GO:0008173">
    <property type="term" value="F:RNA methyltransferase activity"/>
    <property type="evidence" value="ECO:0007669"/>
    <property type="project" value="InterPro"/>
</dbReference>
<evidence type="ECO:0000256" key="3">
    <source>
        <dbReference type="ARBA" id="ARBA00022679"/>
    </source>
</evidence>
<dbReference type="PANTHER" id="PTHR43191:SF2">
    <property type="entry name" value="RRNA METHYLTRANSFERASE 3, MITOCHONDRIAL"/>
    <property type="match status" value="1"/>
</dbReference>
<comment type="similarity">
    <text evidence="1">Belongs to the class IV-like SAM-binding methyltransferase superfamily. RNA methyltransferase TrmH family.</text>
</comment>